<protein>
    <recommendedName>
        <fullName evidence="2">UPF0235 protein FI836_03990</fullName>
    </recommendedName>
</protein>
<dbReference type="HAMAP" id="MF_00634">
    <property type="entry name" value="UPF0235"/>
    <property type="match status" value="1"/>
</dbReference>
<dbReference type="PANTHER" id="PTHR13420:SF7">
    <property type="entry name" value="UPF0235 PROTEIN C15ORF40"/>
    <property type="match status" value="1"/>
</dbReference>
<name>A0ABX5VZM2_9CHLA</name>
<dbReference type="NCBIfam" id="TIGR00251">
    <property type="entry name" value="DUF167 family protein"/>
    <property type="match status" value="1"/>
</dbReference>
<dbReference type="InterPro" id="IPR003746">
    <property type="entry name" value="DUF167"/>
</dbReference>
<keyword evidence="4" id="KW-1185">Reference proteome</keyword>
<sequence length="96" mass="10867">MHQEYWILEVKVTPKSKQNTIVGFEGEVLKIRVTEVPEKGKANEAVIALLAKALSLPKRDITLISGDTSRKKRILLPKSTESIVFQWREKGFYAGL</sequence>
<proteinExistence type="inferred from homology"/>
<gene>
    <name evidence="3" type="ORF">FI836_03990</name>
</gene>
<evidence type="ECO:0000313" key="4">
    <source>
        <dbReference type="Proteomes" id="UP000320536"/>
    </source>
</evidence>
<reference evidence="3 4" key="1">
    <citation type="journal article" date="2020" name="Data Brief">
        <title>Data of de novo genome assembly of the Chlamydia psittaci strain isolated from the livestock in Volga Region, Russian Federation.</title>
        <authorList>
            <person name="Feodorova V.A."/>
            <person name="Zaitsev S.S."/>
            <person name="Khizhnyakova M.A."/>
            <person name="Saltykov Y.V."/>
            <person name="Evstifeev V.V."/>
            <person name="Khusainov F.M."/>
            <person name="Yakovlev S.I."/>
            <person name="Larionova O.S."/>
            <person name="Motin V.L."/>
        </authorList>
    </citation>
    <scope>NUCLEOTIDE SEQUENCE [LARGE SCALE GENOMIC DNA]</scope>
    <source>
        <strain evidence="3 4">Rostinovo-70</strain>
    </source>
</reference>
<accession>A0ABX5VZM2</accession>
<dbReference type="SUPFAM" id="SSF69786">
    <property type="entry name" value="YggU-like"/>
    <property type="match status" value="1"/>
</dbReference>
<dbReference type="PANTHER" id="PTHR13420">
    <property type="entry name" value="UPF0235 PROTEIN C15ORF40"/>
    <property type="match status" value="1"/>
</dbReference>
<evidence type="ECO:0000313" key="3">
    <source>
        <dbReference type="EMBL" id="QDE37445.1"/>
    </source>
</evidence>
<dbReference type="Gene3D" id="3.30.1200.10">
    <property type="entry name" value="YggU-like"/>
    <property type="match status" value="1"/>
</dbReference>
<dbReference type="RefSeq" id="WP_139414801.1">
    <property type="nucleotide sequence ID" value="NZ_CP041038.1"/>
</dbReference>
<dbReference type="Pfam" id="PF02594">
    <property type="entry name" value="DUF167"/>
    <property type="match status" value="1"/>
</dbReference>
<dbReference type="EMBL" id="CP041038">
    <property type="protein sequence ID" value="QDE37445.1"/>
    <property type="molecule type" value="Genomic_DNA"/>
</dbReference>
<organism evidence="3 4">
    <name type="scientific">Chlamydophila parapsittaci</name>
    <dbReference type="NCBI Taxonomy" id="344886"/>
    <lineage>
        <taxon>Bacteria</taxon>
        <taxon>Pseudomonadati</taxon>
        <taxon>Chlamydiota</taxon>
        <taxon>Chlamydiia</taxon>
        <taxon>Chlamydiales</taxon>
        <taxon>Chlamydiaceae</taxon>
        <taxon>Chlamydia/Chlamydophila group</taxon>
        <taxon>Chlamydia</taxon>
    </lineage>
</organism>
<dbReference type="SMART" id="SM01152">
    <property type="entry name" value="DUF167"/>
    <property type="match status" value="1"/>
</dbReference>
<evidence type="ECO:0000256" key="1">
    <source>
        <dbReference type="ARBA" id="ARBA00010364"/>
    </source>
</evidence>
<evidence type="ECO:0000256" key="2">
    <source>
        <dbReference type="HAMAP-Rule" id="MF_00634"/>
    </source>
</evidence>
<dbReference type="InterPro" id="IPR036591">
    <property type="entry name" value="YggU-like_sf"/>
</dbReference>
<dbReference type="NCBIfam" id="NF001887">
    <property type="entry name" value="PRK00647.1"/>
    <property type="match status" value="1"/>
</dbReference>
<dbReference type="Proteomes" id="UP000320536">
    <property type="component" value="Chromosome"/>
</dbReference>
<comment type="similarity">
    <text evidence="1 2">Belongs to the UPF0235 family.</text>
</comment>